<proteinExistence type="inferred from homology"/>
<evidence type="ECO:0000313" key="8">
    <source>
        <dbReference type="EMBL" id="CCO18428.1"/>
    </source>
</evidence>
<dbReference type="InterPro" id="IPR029055">
    <property type="entry name" value="Ntn_hydrolases_N"/>
</dbReference>
<evidence type="ECO:0000313" key="9">
    <source>
        <dbReference type="Proteomes" id="UP000198341"/>
    </source>
</evidence>
<dbReference type="PANTHER" id="PTHR11599">
    <property type="entry name" value="PROTEASOME SUBUNIT ALPHA/BETA"/>
    <property type="match status" value="1"/>
</dbReference>
<protein>
    <recommendedName>
        <fullName evidence="6">Proteasome subunit alpha type</fullName>
    </recommendedName>
</protein>
<dbReference type="GO" id="GO:0006511">
    <property type="term" value="P:ubiquitin-dependent protein catabolic process"/>
    <property type="evidence" value="ECO:0007669"/>
    <property type="project" value="InterPro"/>
</dbReference>
<accession>K8FA09</accession>
<dbReference type="PROSITE" id="PS00388">
    <property type="entry name" value="PROTEASOME_ALPHA_1"/>
    <property type="match status" value="1"/>
</dbReference>
<evidence type="ECO:0000256" key="5">
    <source>
        <dbReference type="PROSITE-ProRule" id="PRU00808"/>
    </source>
</evidence>
<dbReference type="Gene3D" id="3.60.20.10">
    <property type="entry name" value="Glutamine Phosphoribosylpyrophosphate, subunit 1, domain 1"/>
    <property type="match status" value="1"/>
</dbReference>
<dbReference type="InterPro" id="IPR001353">
    <property type="entry name" value="Proteasome_sua/b"/>
</dbReference>
<evidence type="ECO:0000256" key="6">
    <source>
        <dbReference type="RuleBase" id="RU000551"/>
    </source>
</evidence>
<dbReference type="eggNOG" id="KOG0184">
    <property type="taxonomic scope" value="Eukaryota"/>
</dbReference>
<dbReference type="STRING" id="41875.K8FA09"/>
<name>K8FA09_9CHLO</name>
<comment type="subcellular location">
    <subcellularLocation>
        <location evidence="6">Cytoplasm</location>
    </subcellularLocation>
    <subcellularLocation>
        <location evidence="6">Nucleus</location>
    </subcellularLocation>
</comment>
<dbReference type="GO" id="GO:0005634">
    <property type="term" value="C:nucleus"/>
    <property type="evidence" value="ECO:0007669"/>
    <property type="project" value="UniProtKB-SubCell"/>
</dbReference>
<dbReference type="EMBL" id="FO082268">
    <property type="protein sequence ID" value="CCO18428.1"/>
    <property type="molecule type" value="Genomic_DNA"/>
</dbReference>
<dbReference type="InterPro" id="IPR050115">
    <property type="entry name" value="Proteasome_alpha"/>
</dbReference>
<dbReference type="InterPro" id="IPR023332">
    <property type="entry name" value="Proteasome_alpha-type"/>
</dbReference>
<dbReference type="GO" id="GO:0005737">
    <property type="term" value="C:cytoplasm"/>
    <property type="evidence" value="ECO:0007669"/>
    <property type="project" value="UniProtKB-SubCell"/>
</dbReference>
<evidence type="ECO:0000256" key="1">
    <source>
        <dbReference type="ARBA" id="ARBA00002000"/>
    </source>
</evidence>
<keyword evidence="4 6" id="KW-0539">Nucleus</keyword>
<sequence length="251" mass="27453">MSGIGTGYDLSTTTYSPDGKVFQVEYACKAVENGGLAIGCKCKDGVVVAVEKLVQSKMLVPGTNKRIHAVSKHAGMAGTGLVPDVRTVVDRAREEAANYLSFYGDAIPANVLADRMAHYYHLFTLYWSVRPFGASVILATKDSNGYHMYVLEPSGECHKMNGCAIGKNKAAAKTEIEKLKFGEVLAKDCVKELARVIYKIHDEKDKDFECELGWICEDSKGEFRRVPKEVADEAIALAKAALEEDDDMDDA</sequence>
<evidence type="ECO:0000259" key="7">
    <source>
        <dbReference type="PROSITE" id="PS00388"/>
    </source>
</evidence>
<comment type="function">
    <text evidence="1">The proteasome is a multicatalytic proteinase complex which is characterized by its ability to cleave peptides with Arg, Phe, Tyr, Leu, and Glu adjacent to the leaving group at neutral or slightly basic pH. The proteasome has an ATP-dependent proteolytic activity.</text>
</comment>
<dbReference type="CDD" id="cd03751">
    <property type="entry name" value="proteasome_alpha_type_3"/>
    <property type="match status" value="1"/>
</dbReference>
<evidence type="ECO:0000256" key="4">
    <source>
        <dbReference type="ARBA" id="ARBA00023242"/>
    </source>
</evidence>
<dbReference type="OrthoDB" id="431557at2759"/>
<dbReference type="Proteomes" id="UP000198341">
    <property type="component" value="Chromosome 11"/>
</dbReference>
<feature type="domain" description="Proteasome alpha-type subunits" evidence="7">
    <location>
        <begin position="8"/>
        <end position="30"/>
    </location>
</feature>
<dbReference type="GO" id="GO:0019773">
    <property type="term" value="C:proteasome core complex, alpha-subunit complex"/>
    <property type="evidence" value="ECO:0007669"/>
    <property type="project" value="UniProtKB-UniRule"/>
</dbReference>
<dbReference type="FunFam" id="3.60.20.10:FF:000007">
    <property type="entry name" value="Proteasome subunit alpha type"/>
    <property type="match status" value="1"/>
</dbReference>
<dbReference type="AlphaFoldDB" id="K8FA09"/>
<comment type="similarity">
    <text evidence="5 6">Belongs to the peptidase T1A family.</text>
</comment>
<organism evidence="8 9">
    <name type="scientific">Bathycoccus prasinos</name>
    <dbReference type="NCBI Taxonomy" id="41875"/>
    <lineage>
        <taxon>Eukaryota</taxon>
        <taxon>Viridiplantae</taxon>
        <taxon>Chlorophyta</taxon>
        <taxon>Mamiellophyceae</taxon>
        <taxon>Mamiellales</taxon>
        <taxon>Bathycoccaceae</taxon>
        <taxon>Bathycoccus</taxon>
    </lineage>
</organism>
<dbReference type="SMART" id="SM00948">
    <property type="entry name" value="Proteasome_A_N"/>
    <property type="match status" value="1"/>
</dbReference>
<dbReference type="SUPFAM" id="SSF56235">
    <property type="entry name" value="N-terminal nucleophile aminohydrolases (Ntn hydrolases)"/>
    <property type="match status" value="1"/>
</dbReference>
<dbReference type="RefSeq" id="XP_007510083.1">
    <property type="nucleotide sequence ID" value="XM_007510021.1"/>
</dbReference>
<keyword evidence="3 5" id="KW-0647">Proteasome</keyword>
<evidence type="ECO:0000256" key="3">
    <source>
        <dbReference type="ARBA" id="ARBA00022942"/>
    </source>
</evidence>
<comment type="subunit">
    <text evidence="6">The 20S proteasome core is composed of 28 subunits that are arranged in four stacked rings, resulting in a barrel-shaped structure. The two end rings are each formed by seven alpha subunits, and the two central rings are each formed by seven beta subunits.</text>
</comment>
<reference evidence="8 9" key="1">
    <citation type="submission" date="2011-10" db="EMBL/GenBank/DDBJ databases">
        <authorList>
            <person name="Genoscope - CEA"/>
        </authorList>
    </citation>
    <scope>NUCLEOTIDE SEQUENCE [LARGE SCALE GENOMIC DNA]</scope>
    <source>
        <strain evidence="8 9">RCC 1105</strain>
    </source>
</reference>
<dbReference type="Pfam" id="PF00227">
    <property type="entry name" value="Proteasome"/>
    <property type="match status" value="1"/>
</dbReference>
<keyword evidence="9" id="KW-1185">Reference proteome</keyword>
<dbReference type="KEGG" id="bpg:Bathy11g03390"/>
<evidence type="ECO:0000256" key="2">
    <source>
        <dbReference type="ARBA" id="ARBA00022490"/>
    </source>
</evidence>
<dbReference type="Pfam" id="PF10584">
    <property type="entry name" value="Proteasome_A_N"/>
    <property type="match status" value="1"/>
</dbReference>
<keyword evidence="2 6" id="KW-0963">Cytoplasm</keyword>
<dbReference type="InterPro" id="IPR000426">
    <property type="entry name" value="Proteasome_asu_N"/>
</dbReference>
<dbReference type="PROSITE" id="PS51475">
    <property type="entry name" value="PROTEASOME_ALPHA_2"/>
    <property type="match status" value="1"/>
</dbReference>
<gene>
    <name evidence="8" type="ordered locus">Bathy11g03390</name>
</gene>
<dbReference type="GeneID" id="19013018"/>